<dbReference type="Pfam" id="PF13395">
    <property type="entry name" value="HNH_4"/>
    <property type="match status" value="1"/>
</dbReference>
<evidence type="ECO:0000259" key="1">
    <source>
        <dbReference type="SMART" id="SM00507"/>
    </source>
</evidence>
<evidence type="ECO:0000313" key="2">
    <source>
        <dbReference type="EMBL" id="SVB68523.1"/>
    </source>
</evidence>
<dbReference type="InterPro" id="IPR052892">
    <property type="entry name" value="NA-targeting_endonuclease"/>
</dbReference>
<organism evidence="2">
    <name type="scientific">marine metagenome</name>
    <dbReference type="NCBI Taxonomy" id="408172"/>
    <lineage>
        <taxon>unclassified sequences</taxon>
        <taxon>metagenomes</taxon>
        <taxon>ecological metagenomes</taxon>
    </lineage>
</organism>
<sequence length="340" mass="40816">VAHHKMSEKELKQNFISILSKGAKSNTYKFALARFLLDYTIRFESNYIKNKILNNEKEFVSYQDIANAFLRYYWHQECRYRVRQNYDAEKPPSVISIIRNVFGEKYIPDPFEKMSKSKKEKAQIEIKKRVFGKESNKTSQVVPRFQNIKDGNSTKRKQIFYDYDDEKGRLEIKPEALKFFHDNHTFLMKSVILEWSKFLEKINTLPRLIAKIESAEIKRNSIRKYVKIFKDFKYCFYCNKSLDETEIDVDHFIPWSYIFEDEAWNLVLACRKCNSRKSNSLANLDFCNELIKRNINHYKEIENLRISLLKLHVNQDKWEQEIKHHYTICKDYGFSVVNLP</sequence>
<dbReference type="Gene3D" id="1.10.30.50">
    <property type="match status" value="1"/>
</dbReference>
<feature type="non-terminal residue" evidence="2">
    <location>
        <position position="1"/>
    </location>
</feature>
<dbReference type="SMART" id="SM00507">
    <property type="entry name" value="HNHc"/>
    <property type="match status" value="1"/>
</dbReference>
<dbReference type="PANTHER" id="PTHR33877">
    <property type="entry name" value="SLL1193 PROTEIN"/>
    <property type="match status" value="1"/>
</dbReference>
<dbReference type="InterPro" id="IPR003615">
    <property type="entry name" value="HNH_nuc"/>
</dbReference>
<dbReference type="EMBL" id="UINC01052788">
    <property type="protein sequence ID" value="SVB68523.1"/>
    <property type="molecule type" value="Genomic_DNA"/>
</dbReference>
<proteinExistence type="predicted"/>
<feature type="domain" description="HNH nuclease" evidence="1">
    <location>
        <begin position="223"/>
        <end position="275"/>
    </location>
</feature>
<dbReference type="PANTHER" id="PTHR33877:SF2">
    <property type="entry name" value="OS07G0170200 PROTEIN"/>
    <property type="match status" value="1"/>
</dbReference>
<protein>
    <recommendedName>
        <fullName evidence="1">HNH nuclease domain-containing protein</fullName>
    </recommendedName>
</protein>
<dbReference type="CDD" id="cd00085">
    <property type="entry name" value="HNHc"/>
    <property type="match status" value="1"/>
</dbReference>
<reference evidence="2" key="1">
    <citation type="submission" date="2018-05" db="EMBL/GenBank/DDBJ databases">
        <authorList>
            <person name="Lanie J.A."/>
            <person name="Ng W.-L."/>
            <person name="Kazmierczak K.M."/>
            <person name="Andrzejewski T.M."/>
            <person name="Davidsen T.M."/>
            <person name="Wayne K.J."/>
            <person name="Tettelin H."/>
            <person name="Glass J.I."/>
            <person name="Rusch D."/>
            <person name="Podicherti R."/>
            <person name="Tsui H.-C.T."/>
            <person name="Winkler M.E."/>
        </authorList>
    </citation>
    <scope>NUCLEOTIDE SEQUENCE</scope>
</reference>
<accession>A0A382G1T3</accession>
<name>A0A382G1T3_9ZZZZ</name>
<gene>
    <name evidence="2" type="ORF">METZ01_LOCUS221377</name>
</gene>
<dbReference type="AlphaFoldDB" id="A0A382G1T3"/>